<dbReference type="Gene3D" id="3.40.605.10">
    <property type="entry name" value="Aldehyde Dehydrogenase, Chain A, domain 1"/>
    <property type="match status" value="1"/>
</dbReference>
<dbReference type="OrthoDB" id="9762913at2"/>
<proteinExistence type="inferred from homology"/>
<dbReference type="InterPro" id="IPR016163">
    <property type="entry name" value="Ald_DH_C"/>
</dbReference>
<name>A0A0V8JG52_9BACL</name>
<dbReference type="AlphaFoldDB" id="A0A0V8JG52"/>
<dbReference type="InterPro" id="IPR015590">
    <property type="entry name" value="Aldehyde_DH_dom"/>
</dbReference>
<dbReference type="Proteomes" id="UP000054099">
    <property type="component" value="Unassembled WGS sequence"/>
</dbReference>
<dbReference type="EMBL" id="LNQN01000001">
    <property type="protein sequence ID" value="KSU85914.1"/>
    <property type="molecule type" value="Genomic_DNA"/>
</dbReference>
<comment type="similarity">
    <text evidence="1 8">Belongs to the aldehyde dehydrogenase family.</text>
</comment>
<organism evidence="10 11">
    <name type="scientific">Fictibacillus enclensis</name>
    <dbReference type="NCBI Taxonomy" id="1017270"/>
    <lineage>
        <taxon>Bacteria</taxon>
        <taxon>Bacillati</taxon>
        <taxon>Bacillota</taxon>
        <taxon>Bacilli</taxon>
        <taxon>Bacillales</taxon>
        <taxon>Fictibacillaceae</taxon>
        <taxon>Fictibacillus</taxon>
    </lineage>
</organism>
<evidence type="ECO:0000313" key="11">
    <source>
        <dbReference type="Proteomes" id="UP000054099"/>
    </source>
</evidence>
<evidence type="ECO:0000256" key="6">
    <source>
        <dbReference type="ARBA" id="ARBA00067277"/>
    </source>
</evidence>
<dbReference type="InterPro" id="IPR016162">
    <property type="entry name" value="Ald_DH_N"/>
</dbReference>
<evidence type="ECO:0000313" key="10">
    <source>
        <dbReference type="EMBL" id="KSU85914.1"/>
    </source>
</evidence>
<feature type="domain" description="Aldehyde dehydrogenase" evidence="9">
    <location>
        <begin position="12"/>
        <end position="473"/>
    </location>
</feature>
<dbReference type="GO" id="GO:0009450">
    <property type="term" value="P:gamma-aminobutyric acid catabolic process"/>
    <property type="evidence" value="ECO:0007669"/>
    <property type="project" value="TreeGrafter"/>
</dbReference>
<gene>
    <name evidence="10" type="ORF">AS030_02165</name>
</gene>
<comment type="caution">
    <text evidence="10">The sequence shown here is derived from an EMBL/GenBank/DDBJ whole genome shotgun (WGS) entry which is preliminary data.</text>
</comment>
<evidence type="ECO:0000256" key="1">
    <source>
        <dbReference type="ARBA" id="ARBA00009986"/>
    </source>
</evidence>
<comment type="function">
    <text evidence="4">Part of the sulfo-TAL (or sulfo-SFT) pathway, a D-sulfoquinovose degradation pathway that produces sulfolactate (SL). Catalyzes the oxidation of 3-sulfolactaldehyde (SLA) to sulfolactate (SL).</text>
</comment>
<dbReference type="EC" id="1.2.1.97" evidence="5"/>
<evidence type="ECO:0000256" key="4">
    <source>
        <dbReference type="ARBA" id="ARBA00054572"/>
    </source>
</evidence>
<evidence type="ECO:0000256" key="8">
    <source>
        <dbReference type="RuleBase" id="RU003345"/>
    </source>
</evidence>
<dbReference type="FunFam" id="3.40.605.10:FF:000007">
    <property type="entry name" value="NAD/NADP-dependent betaine aldehyde dehydrogenase"/>
    <property type="match status" value="1"/>
</dbReference>
<dbReference type="InterPro" id="IPR016161">
    <property type="entry name" value="Ald_DH/histidinol_DH"/>
</dbReference>
<keyword evidence="2 8" id="KW-0560">Oxidoreductase</keyword>
<reference evidence="10 11" key="1">
    <citation type="journal article" date="2014" name="Antonie Van Leeuwenhoek">
        <title>Fictibacillus enclensis sp. nov., isolated from marine sediment.</title>
        <authorList>
            <person name="Dastager S.G."/>
            <person name="Mawlankar R."/>
            <person name="Srinivasan K."/>
            <person name="Tang S.K."/>
            <person name="Lee J.C."/>
            <person name="Ramana V.V."/>
            <person name="Shouche Y.S."/>
        </authorList>
    </citation>
    <scope>NUCLEOTIDE SEQUENCE [LARGE SCALE GENOMIC DNA]</scope>
    <source>
        <strain evidence="10 11">NIO-1003</strain>
    </source>
</reference>
<feature type="active site" evidence="7">
    <location>
        <position position="250"/>
    </location>
</feature>
<dbReference type="PANTHER" id="PTHR43353:SF5">
    <property type="entry name" value="SUCCINATE-SEMIALDEHYDE DEHYDROGENASE, MITOCHONDRIAL"/>
    <property type="match status" value="1"/>
</dbReference>
<dbReference type="PROSITE" id="PS00687">
    <property type="entry name" value="ALDEHYDE_DEHYDR_GLU"/>
    <property type="match status" value="1"/>
</dbReference>
<dbReference type="NCBIfam" id="NF007497">
    <property type="entry name" value="PRK10090.1"/>
    <property type="match status" value="1"/>
</dbReference>
<evidence type="ECO:0000256" key="3">
    <source>
        <dbReference type="ARBA" id="ARBA00050326"/>
    </source>
</evidence>
<dbReference type="Gene3D" id="3.40.309.10">
    <property type="entry name" value="Aldehyde Dehydrogenase, Chain A, domain 2"/>
    <property type="match status" value="1"/>
</dbReference>
<dbReference type="GO" id="GO:0005829">
    <property type="term" value="C:cytosol"/>
    <property type="evidence" value="ECO:0007669"/>
    <property type="project" value="TreeGrafter"/>
</dbReference>
<dbReference type="InterPro" id="IPR029510">
    <property type="entry name" value="Ald_DH_CS_GLU"/>
</dbReference>
<protein>
    <recommendedName>
        <fullName evidence="6">3-sulfolactaldehyde dehydrogenase</fullName>
        <ecNumber evidence="5">1.2.1.97</ecNumber>
    </recommendedName>
</protein>
<dbReference type="InterPro" id="IPR050740">
    <property type="entry name" value="Aldehyde_DH_Superfamily"/>
</dbReference>
<sequence>MQPHKLYINGEYVPSTSNETIDILNPSTEEVVSSIYNGTKEDVDKAINAAFEAQKQWEKVPSFKRGKAVRKLGDLIQEKRETFIQLLSEEQGKPYVAASMEVDTAIEYFHYMSEWARRIEGEIIPSDRPNENILIYRKPIGVVAGIVPWNFPVFILARKVSTALITGCSIVLKPSQQTPNTAVEFTKLIDSMKEEIPAGVYNLVTGKGSVIGNAMASHPKVGIVTMTGSIGAGSKVMEAASKNITKVNLELGGKAPAIVTQHADLDLAVDKIKTSRITNAGQACTNAERVYVHESVADAFVDKMVNAMRDTTVGKASEDRTEMGPLVSQDRLETVHEMVESAVSSGAKVATGGKRADMDKGFFYEPTVITNVTQEMKIIQQEIFGPVLPVVTYNTLDQAIEWANDSEYGLSSSIYTENVHEAMRAANELKYGETFVNRENFEAIQGYHAGQRKSGLGGADGKHGIEDFLVTHAVYMEYKNDIQ</sequence>
<keyword evidence="11" id="KW-1185">Reference proteome</keyword>
<dbReference type="GO" id="GO:0004777">
    <property type="term" value="F:succinate-semialdehyde dehydrogenase (NAD+) activity"/>
    <property type="evidence" value="ECO:0007669"/>
    <property type="project" value="TreeGrafter"/>
</dbReference>
<dbReference type="Pfam" id="PF00171">
    <property type="entry name" value="Aldedh"/>
    <property type="match status" value="1"/>
</dbReference>
<dbReference type="PANTHER" id="PTHR43353">
    <property type="entry name" value="SUCCINATE-SEMIALDEHYDE DEHYDROGENASE, MITOCHONDRIAL"/>
    <property type="match status" value="1"/>
</dbReference>
<accession>A0A0V8JG52</accession>
<dbReference type="FunFam" id="3.40.309.10:FF:000009">
    <property type="entry name" value="Aldehyde dehydrogenase A"/>
    <property type="match status" value="1"/>
</dbReference>
<evidence type="ECO:0000259" key="9">
    <source>
        <dbReference type="Pfam" id="PF00171"/>
    </source>
</evidence>
<dbReference type="CDD" id="cd07088">
    <property type="entry name" value="ALDH_LactADH-AldA"/>
    <property type="match status" value="1"/>
</dbReference>
<comment type="catalytic activity">
    <reaction evidence="3">
        <text>(2S)-3-sulfolactaldehyde + NAD(+) + H2O = (2S)-3-sulfolactate + NADH + 2 H(+)</text>
        <dbReference type="Rhea" id="RHEA:47932"/>
        <dbReference type="ChEBI" id="CHEBI:15377"/>
        <dbReference type="ChEBI" id="CHEBI:15378"/>
        <dbReference type="ChEBI" id="CHEBI:57540"/>
        <dbReference type="ChEBI" id="CHEBI:57945"/>
        <dbReference type="ChEBI" id="CHEBI:61289"/>
        <dbReference type="ChEBI" id="CHEBI:90109"/>
        <dbReference type="EC" id="1.2.1.97"/>
    </reaction>
    <physiologicalReaction direction="left-to-right" evidence="3">
        <dbReference type="Rhea" id="RHEA:47933"/>
    </physiologicalReaction>
</comment>
<evidence type="ECO:0000256" key="5">
    <source>
        <dbReference type="ARBA" id="ARBA00066984"/>
    </source>
</evidence>
<evidence type="ECO:0000256" key="7">
    <source>
        <dbReference type="PROSITE-ProRule" id="PRU10007"/>
    </source>
</evidence>
<dbReference type="SUPFAM" id="SSF53720">
    <property type="entry name" value="ALDH-like"/>
    <property type="match status" value="1"/>
</dbReference>
<evidence type="ECO:0000256" key="2">
    <source>
        <dbReference type="ARBA" id="ARBA00023002"/>
    </source>
</evidence>
<dbReference type="RefSeq" id="WP_061971438.1">
    <property type="nucleotide sequence ID" value="NZ_FMAV01000001.1"/>
</dbReference>